<dbReference type="GO" id="GO:0016567">
    <property type="term" value="P:protein ubiquitination"/>
    <property type="evidence" value="ECO:0007669"/>
    <property type="project" value="TreeGrafter"/>
</dbReference>
<evidence type="ECO:0000256" key="3">
    <source>
        <dbReference type="ARBA" id="ARBA00022723"/>
    </source>
</evidence>
<evidence type="ECO:0000313" key="8">
    <source>
        <dbReference type="Proteomes" id="UP000087171"/>
    </source>
</evidence>
<evidence type="ECO:0000256" key="2">
    <source>
        <dbReference type="ARBA" id="ARBA00012483"/>
    </source>
</evidence>
<dbReference type="Gene3D" id="3.30.40.10">
    <property type="entry name" value="Zinc/RING finger domain, C3HC4 (zinc finger)"/>
    <property type="match status" value="1"/>
</dbReference>
<keyword evidence="8" id="KW-1185">Reference proteome</keyword>
<dbReference type="PaxDb" id="3827-XP_004514172.1"/>
<comment type="catalytic activity">
    <reaction evidence="1">
        <text>S-ubiquitinyl-[E2 ubiquitin-conjugating enzyme]-L-cysteine + [acceptor protein]-L-lysine = [E2 ubiquitin-conjugating enzyme]-L-cysteine + N(6)-ubiquitinyl-[acceptor protein]-L-lysine.</text>
        <dbReference type="EC" id="2.3.2.27"/>
    </reaction>
</comment>
<dbReference type="OrthoDB" id="1433600at2759"/>
<dbReference type="GO" id="GO:0061630">
    <property type="term" value="F:ubiquitin protein ligase activity"/>
    <property type="evidence" value="ECO:0007669"/>
    <property type="project" value="UniProtKB-EC"/>
</dbReference>
<dbReference type="GO" id="GO:0005737">
    <property type="term" value="C:cytoplasm"/>
    <property type="evidence" value="ECO:0007669"/>
    <property type="project" value="TreeGrafter"/>
</dbReference>
<sequence>MSGLPKTSGLSTSGLDSASVICSEALCNAFVTNSSKSFIRSIGEKVSSENCDKARMFAATRRRMTPMVHHMRAMNGGGRTRVSVVDETIIFDSIHLEENITVDVNHVSQDHHQSITTQLVPLVSQDHHQNITTQHVTLDNESTKTEEDSMCSICLGELSSSNASKPIWESQSCSHLFHQHCINTWLNISNTCPLCRTTF</sequence>
<dbReference type="PANTHER" id="PTHR15710">
    <property type="entry name" value="E3 UBIQUITIN-PROTEIN LIGASE PRAJA"/>
    <property type="match status" value="1"/>
</dbReference>
<dbReference type="RefSeq" id="XP_004514172.2">
    <property type="nucleotide sequence ID" value="XM_004514115.2"/>
</dbReference>
<dbReference type="SUPFAM" id="SSF57850">
    <property type="entry name" value="RING/U-box"/>
    <property type="match status" value="1"/>
</dbReference>
<dbReference type="InterPro" id="IPR013083">
    <property type="entry name" value="Znf_RING/FYVE/PHD"/>
</dbReference>
<evidence type="ECO:0000259" key="7">
    <source>
        <dbReference type="PROSITE" id="PS50089"/>
    </source>
</evidence>
<dbReference type="AlphaFoldDB" id="A0A1S2Z333"/>
<keyword evidence="5" id="KW-0862">Zinc</keyword>
<feature type="domain" description="RING-type" evidence="7">
    <location>
        <begin position="151"/>
        <end position="196"/>
    </location>
</feature>
<protein>
    <recommendedName>
        <fullName evidence="2">RING-type E3 ubiquitin transferase</fullName>
        <ecNumber evidence="2">2.3.2.27</ecNumber>
    </recommendedName>
</protein>
<evidence type="ECO:0000313" key="9">
    <source>
        <dbReference type="RefSeq" id="XP_004514172.2"/>
    </source>
</evidence>
<dbReference type="eggNOG" id="KOG0800">
    <property type="taxonomic scope" value="Eukaryota"/>
</dbReference>
<reference evidence="9" key="1">
    <citation type="submission" date="2025-08" db="UniProtKB">
        <authorList>
            <consortium name="RefSeq"/>
        </authorList>
    </citation>
    <scope>IDENTIFICATION</scope>
    <source>
        <tissue evidence="9">Etiolated seedlings</tissue>
    </source>
</reference>
<organism evidence="8 9">
    <name type="scientific">Cicer arietinum</name>
    <name type="common">Chickpea</name>
    <name type="synonym">Garbanzo</name>
    <dbReference type="NCBI Taxonomy" id="3827"/>
    <lineage>
        <taxon>Eukaryota</taxon>
        <taxon>Viridiplantae</taxon>
        <taxon>Streptophyta</taxon>
        <taxon>Embryophyta</taxon>
        <taxon>Tracheophyta</taxon>
        <taxon>Spermatophyta</taxon>
        <taxon>Magnoliopsida</taxon>
        <taxon>eudicotyledons</taxon>
        <taxon>Gunneridae</taxon>
        <taxon>Pentapetalae</taxon>
        <taxon>rosids</taxon>
        <taxon>fabids</taxon>
        <taxon>Fabales</taxon>
        <taxon>Fabaceae</taxon>
        <taxon>Papilionoideae</taxon>
        <taxon>50 kb inversion clade</taxon>
        <taxon>NPAAA clade</taxon>
        <taxon>Hologalegina</taxon>
        <taxon>IRL clade</taxon>
        <taxon>Cicereae</taxon>
        <taxon>Cicer</taxon>
    </lineage>
</organism>
<evidence type="ECO:0000256" key="1">
    <source>
        <dbReference type="ARBA" id="ARBA00000900"/>
    </source>
</evidence>
<dbReference type="EC" id="2.3.2.27" evidence="2"/>
<proteinExistence type="predicted"/>
<dbReference type="Proteomes" id="UP000087171">
    <property type="component" value="Unplaced"/>
</dbReference>
<evidence type="ECO:0000256" key="4">
    <source>
        <dbReference type="ARBA" id="ARBA00022771"/>
    </source>
</evidence>
<dbReference type="PROSITE" id="PS50089">
    <property type="entry name" value="ZF_RING_2"/>
    <property type="match status" value="1"/>
</dbReference>
<evidence type="ECO:0000256" key="6">
    <source>
        <dbReference type="PROSITE-ProRule" id="PRU00175"/>
    </source>
</evidence>
<dbReference type="SMART" id="SM00184">
    <property type="entry name" value="RING"/>
    <property type="match status" value="1"/>
</dbReference>
<name>A0A1S2Z333_CICAR</name>
<dbReference type="GO" id="GO:0008270">
    <property type="term" value="F:zinc ion binding"/>
    <property type="evidence" value="ECO:0007669"/>
    <property type="project" value="UniProtKB-KW"/>
</dbReference>
<gene>
    <name evidence="9" type="primary">LOC101492064</name>
</gene>
<accession>A0A1S2Z333</accession>
<dbReference type="InterPro" id="IPR001841">
    <property type="entry name" value="Znf_RING"/>
</dbReference>
<evidence type="ECO:0000256" key="5">
    <source>
        <dbReference type="ARBA" id="ARBA00022833"/>
    </source>
</evidence>
<dbReference type="PANTHER" id="PTHR15710:SF217">
    <property type="entry name" value="E3 UBIQUITIN-PROTEIN LIGASE RDUF2"/>
    <property type="match status" value="1"/>
</dbReference>
<keyword evidence="3" id="KW-0479">Metal-binding</keyword>
<keyword evidence="4 6" id="KW-0863">Zinc-finger</keyword>
<dbReference type="Pfam" id="PF13639">
    <property type="entry name" value="zf-RING_2"/>
    <property type="match status" value="1"/>
</dbReference>